<organism evidence="1 2">
    <name type="scientific">Flavilitoribacter nigricans (strain ATCC 23147 / DSM 23189 / NBRC 102662 / NCIMB 1420 / SS-2)</name>
    <name type="common">Lewinella nigricans</name>
    <dbReference type="NCBI Taxonomy" id="1122177"/>
    <lineage>
        <taxon>Bacteria</taxon>
        <taxon>Pseudomonadati</taxon>
        <taxon>Bacteroidota</taxon>
        <taxon>Saprospiria</taxon>
        <taxon>Saprospirales</taxon>
        <taxon>Lewinellaceae</taxon>
        <taxon>Flavilitoribacter</taxon>
    </lineage>
</organism>
<dbReference type="InterPro" id="IPR053161">
    <property type="entry name" value="Ulvan_degrading_GH"/>
</dbReference>
<name>A0A2D0N1V6_FLAN2</name>
<gene>
    <name evidence="1" type="ORF">CRP01_32065</name>
</gene>
<dbReference type="EMBL" id="PDUD01000040">
    <property type="protein sequence ID" value="PHN02420.1"/>
    <property type="molecule type" value="Genomic_DNA"/>
</dbReference>
<dbReference type="SUPFAM" id="SSF49785">
    <property type="entry name" value="Galactose-binding domain-like"/>
    <property type="match status" value="1"/>
</dbReference>
<dbReference type="PANTHER" id="PTHR36848">
    <property type="entry name" value="DNA-BINDING PROTEIN (PUTATIVE SECRETED PROTEIN)-RELATED"/>
    <property type="match status" value="1"/>
</dbReference>
<evidence type="ECO:0000313" key="1">
    <source>
        <dbReference type="EMBL" id="PHN02420.1"/>
    </source>
</evidence>
<comment type="caution">
    <text evidence="1">The sequence shown here is derived from an EMBL/GenBank/DDBJ whole genome shotgun (WGS) entry which is preliminary data.</text>
</comment>
<keyword evidence="2" id="KW-1185">Reference proteome</keyword>
<dbReference type="InterPro" id="IPR008979">
    <property type="entry name" value="Galactose-bd-like_sf"/>
</dbReference>
<sequence>MLVFLFACRSHPVPDPVERNAALPIADYSFKYDWFLDPPNEFRSHPFYSLNDSLEAGELSRQIRDFKQAGFGGFYLHSRQGLLTDYLSEEWWELMNVAVESARDVQLRAMFYDEDKWPSGYAGGLIPEQSEDFRAKGLAKLDLETALPPGSTVLKKDSAFQYIQYTAQYGYDIFNGTCYVDLYNPKAVRQFMESTHLPYFGKFGPKIKAGELFIFTDEPHIHARYFPAGTKHYGTLSYSPYLEEKFWELYGDALRDQVDLLFEEKGNWREVRWQYHRAKSLLFEESYTRQIAEFCAEHGAQLTGHFLGEDGLQKVRDRIGNSSLHYRSMQQPGIDHLGLTIDKRIITAKYLSSVANQYGKRMRLSELFGISGQNINFQERKWLGGWHAVLGINHFCPHLTSYSITGARKRDYPPTFSYHQPYWPYNKIIEDYLGRISYAATVGQYDPRVLVISPLESEYLKSRNEGEFTGSTLQVLESLQDHHIDFDMGDEEILSDIGEVDANRITVGEMQYRYVILPSMLSLRRTTLQLLLKFSRAGGAIFSTGKLPRYFDGREDPQALSRLRYAVTSLYGETFEKELTQKIPAALRIDGDQAEDIWLQTRKAGPDQFYLLYNRSNVSAVSMQIQLPAGTTDPVLWDPAEGSTSRLLANPDGNISLQLAPGGFYWITTGQLSKNVPNLRQSDSPRSTTARLQLQTPWLGKRLDPNALLLDFAAYSMDGGQTYSEPEPVIGIWNRLKEEQYRGDLRLKFSAAIQSLPEQCALAIERPHNFRQIQVNRQTVTFGKNGDYFIDRGIASRDITSLLRTGRNEIDLQISFSPPDPLSPEPAQRYETELESIYLTGDFGVFSEQVDTISDTQRNRSKDLADRPAYAFEDYFLDREKSRFSENLTLQGYPFYAGSFTLANSFEIDEKEPGKRYTLDLSEVAAMVIEVSINEQFVDTLSWSPYRTDITDYIKPGRNAIQLKIVNSLRNLLGPHHHRGGELIKVGPNSFTGAGGFPDGRGEADWYDLRKTRKDLAIWTDTYYHIPFGFLANVAITIN</sequence>
<dbReference type="Proteomes" id="UP000223913">
    <property type="component" value="Unassembled WGS sequence"/>
</dbReference>
<dbReference type="Gene3D" id="2.60.120.260">
    <property type="entry name" value="Galactose-binding domain-like"/>
    <property type="match status" value="1"/>
</dbReference>
<reference evidence="1 2" key="1">
    <citation type="submission" date="2017-10" db="EMBL/GenBank/DDBJ databases">
        <title>The draft genome sequence of Lewinella nigricans NBRC 102662.</title>
        <authorList>
            <person name="Wang K."/>
        </authorList>
    </citation>
    <scope>NUCLEOTIDE SEQUENCE [LARGE SCALE GENOMIC DNA]</scope>
    <source>
        <strain evidence="1 2">NBRC 102662</strain>
    </source>
</reference>
<accession>A0A2D0N1V6</accession>
<evidence type="ECO:0000313" key="2">
    <source>
        <dbReference type="Proteomes" id="UP000223913"/>
    </source>
</evidence>
<dbReference type="PANTHER" id="PTHR36848:SF2">
    <property type="entry name" value="SECRETED PROTEIN"/>
    <property type="match status" value="1"/>
</dbReference>
<protein>
    <recommendedName>
        <fullName evidence="3">Glycoside hydrolase</fullName>
    </recommendedName>
</protein>
<proteinExistence type="predicted"/>
<evidence type="ECO:0008006" key="3">
    <source>
        <dbReference type="Google" id="ProtNLM"/>
    </source>
</evidence>
<dbReference type="AlphaFoldDB" id="A0A2D0N1V6"/>